<dbReference type="AlphaFoldDB" id="X1TIF8"/>
<reference evidence="1" key="1">
    <citation type="journal article" date="2014" name="Front. Microbiol.">
        <title>High frequency of phylogenetically diverse reductive dehalogenase-homologous genes in deep subseafloor sedimentary metagenomes.</title>
        <authorList>
            <person name="Kawai M."/>
            <person name="Futagami T."/>
            <person name="Toyoda A."/>
            <person name="Takaki Y."/>
            <person name="Nishi S."/>
            <person name="Hori S."/>
            <person name="Arai W."/>
            <person name="Tsubouchi T."/>
            <person name="Morono Y."/>
            <person name="Uchiyama I."/>
            <person name="Ito T."/>
            <person name="Fujiyama A."/>
            <person name="Inagaki F."/>
            <person name="Takami H."/>
        </authorList>
    </citation>
    <scope>NUCLEOTIDE SEQUENCE</scope>
    <source>
        <strain evidence="1">Expedition CK06-06</strain>
    </source>
</reference>
<name>X1TIF8_9ZZZZ</name>
<dbReference type="EMBL" id="BARW01006244">
    <property type="protein sequence ID" value="GAI87365.1"/>
    <property type="molecule type" value="Genomic_DNA"/>
</dbReference>
<organism evidence="1">
    <name type="scientific">marine sediment metagenome</name>
    <dbReference type="NCBI Taxonomy" id="412755"/>
    <lineage>
        <taxon>unclassified sequences</taxon>
        <taxon>metagenomes</taxon>
        <taxon>ecological metagenomes</taxon>
    </lineage>
</organism>
<gene>
    <name evidence="1" type="ORF">S12H4_13107</name>
</gene>
<accession>X1TIF8</accession>
<protein>
    <submittedName>
        <fullName evidence="1">Uncharacterized protein</fullName>
    </submittedName>
</protein>
<comment type="caution">
    <text evidence="1">The sequence shown here is derived from an EMBL/GenBank/DDBJ whole genome shotgun (WGS) entry which is preliminary data.</text>
</comment>
<evidence type="ECO:0000313" key="1">
    <source>
        <dbReference type="EMBL" id="GAI87365.1"/>
    </source>
</evidence>
<feature type="non-terminal residue" evidence="1">
    <location>
        <position position="238"/>
    </location>
</feature>
<proteinExistence type="predicted"/>
<sequence length="238" mass="26486">MELEELSRISALDAPSILKRRIAPLGTEFEVARDALVGMKTIRISNRDITLPGLTRHTDLILKVLAEFTSKQKRNFMPLTYAKADEIVIEPLRPEQFSAGDTPIVLDNWIQLGLVAGETHILPSVTQEADYAAGEAPVNVDDDEVFIFTDFIEVKPAIRITALQAEIDGHKFKPQEMRLAMNESDLQIYELDYPWIADISIDIDGKVEYPGGSELTPMGVHICLGKLVAAITKGEFRP</sequence>